<evidence type="ECO:0000256" key="2">
    <source>
        <dbReference type="ARBA" id="ARBA00006555"/>
    </source>
</evidence>
<feature type="domain" description="TonB C-terminal" evidence="12">
    <location>
        <begin position="122"/>
        <end position="214"/>
    </location>
</feature>
<keyword evidence="14" id="KW-1185">Reference proteome</keyword>
<evidence type="ECO:0000256" key="11">
    <source>
        <dbReference type="SAM" id="MobiDB-lite"/>
    </source>
</evidence>
<dbReference type="InterPro" id="IPR037682">
    <property type="entry name" value="TonB_C"/>
</dbReference>
<dbReference type="RefSeq" id="WP_284204101.1">
    <property type="nucleotide sequence ID" value="NZ_BSPQ01000005.1"/>
</dbReference>
<evidence type="ECO:0000313" key="14">
    <source>
        <dbReference type="Proteomes" id="UP001157353"/>
    </source>
</evidence>
<dbReference type="PANTHER" id="PTHR33446">
    <property type="entry name" value="PROTEIN TONB-RELATED"/>
    <property type="match status" value="1"/>
</dbReference>
<dbReference type="Proteomes" id="UP001157353">
    <property type="component" value="Unassembled WGS sequence"/>
</dbReference>
<evidence type="ECO:0000256" key="10">
    <source>
        <dbReference type="RuleBase" id="RU362123"/>
    </source>
</evidence>
<reference evidence="14" key="1">
    <citation type="journal article" date="2019" name="Int. J. Syst. Evol. Microbiol.">
        <title>The Global Catalogue of Microorganisms (GCM) 10K type strain sequencing project: providing services to taxonomists for standard genome sequencing and annotation.</title>
        <authorList>
            <consortium name="The Broad Institute Genomics Platform"/>
            <consortium name="The Broad Institute Genome Sequencing Center for Infectious Disease"/>
            <person name="Wu L."/>
            <person name="Ma J."/>
        </authorList>
    </citation>
    <scope>NUCLEOTIDE SEQUENCE [LARGE SCALE GENOMIC DNA]</scope>
    <source>
        <strain evidence="14">NBRC 103166</strain>
    </source>
</reference>
<keyword evidence="10" id="KW-0735">Signal-anchor</keyword>
<comment type="similarity">
    <text evidence="2 10">Belongs to the TonB family.</text>
</comment>
<organism evidence="13 14">
    <name type="scientific">Psychromonas marina</name>
    <dbReference type="NCBI Taxonomy" id="88364"/>
    <lineage>
        <taxon>Bacteria</taxon>
        <taxon>Pseudomonadati</taxon>
        <taxon>Pseudomonadota</taxon>
        <taxon>Gammaproteobacteria</taxon>
        <taxon>Alteromonadales</taxon>
        <taxon>Psychromonadaceae</taxon>
        <taxon>Psychromonas</taxon>
    </lineage>
</organism>
<dbReference type="NCBIfam" id="TIGR01352">
    <property type="entry name" value="tonB_Cterm"/>
    <property type="match status" value="1"/>
</dbReference>
<gene>
    <name evidence="13" type="ORF">GCM10007916_20570</name>
</gene>
<keyword evidence="6" id="KW-0812">Transmembrane</keyword>
<keyword evidence="4 10" id="KW-1003">Cell membrane</keyword>
<dbReference type="InterPro" id="IPR051045">
    <property type="entry name" value="TonB-dependent_transducer"/>
</dbReference>
<dbReference type="InterPro" id="IPR006260">
    <property type="entry name" value="TonB/TolA_C"/>
</dbReference>
<feature type="region of interest" description="Disordered" evidence="11">
    <location>
        <begin position="51"/>
        <end position="73"/>
    </location>
</feature>
<evidence type="ECO:0000256" key="7">
    <source>
        <dbReference type="ARBA" id="ARBA00022927"/>
    </source>
</evidence>
<name>A0ABQ6E1C6_9GAMM</name>
<dbReference type="PANTHER" id="PTHR33446:SF14">
    <property type="entry name" value="PROTEIN TONB"/>
    <property type="match status" value="1"/>
</dbReference>
<feature type="compositionally biased region" description="Basic and acidic residues" evidence="11">
    <location>
        <begin position="52"/>
        <end position="64"/>
    </location>
</feature>
<dbReference type="EMBL" id="BSPQ01000005">
    <property type="protein sequence ID" value="GLS90990.1"/>
    <property type="molecule type" value="Genomic_DNA"/>
</dbReference>
<evidence type="ECO:0000313" key="13">
    <source>
        <dbReference type="EMBL" id="GLS90990.1"/>
    </source>
</evidence>
<dbReference type="PRINTS" id="PR01374">
    <property type="entry name" value="TONBPROTEIN"/>
</dbReference>
<evidence type="ECO:0000256" key="6">
    <source>
        <dbReference type="ARBA" id="ARBA00022692"/>
    </source>
</evidence>
<comment type="subcellular location">
    <subcellularLocation>
        <location evidence="1 10">Cell inner membrane</location>
        <topology evidence="1 10">Single-pass membrane protein</topology>
        <orientation evidence="1 10">Periplasmic side</orientation>
    </subcellularLocation>
</comment>
<evidence type="ECO:0000259" key="12">
    <source>
        <dbReference type="PROSITE" id="PS52015"/>
    </source>
</evidence>
<dbReference type="InterPro" id="IPR003538">
    <property type="entry name" value="TonB"/>
</dbReference>
<evidence type="ECO:0000256" key="3">
    <source>
        <dbReference type="ARBA" id="ARBA00022448"/>
    </source>
</evidence>
<keyword evidence="9" id="KW-0472">Membrane</keyword>
<protein>
    <recommendedName>
        <fullName evidence="10">Protein TonB</fullName>
    </recommendedName>
</protein>
<keyword evidence="5 10" id="KW-0997">Cell inner membrane</keyword>
<dbReference type="SUPFAM" id="SSF74653">
    <property type="entry name" value="TolA/TonB C-terminal domain"/>
    <property type="match status" value="1"/>
</dbReference>
<keyword evidence="8" id="KW-1133">Transmembrane helix</keyword>
<comment type="caution">
    <text evidence="13">The sequence shown here is derived from an EMBL/GenBank/DDBJ whole genome shotgun (WGS) entry which is preliminary data.</text>
</comment>
<keyword evidence="3 10" id="KW-0813">Transport</keyword>
<comment type="function">
    <text evidence="10">Interacts with outer membrane receptor proteins that carry out high-affinity binding and energy dependent uptake into the periplasmic space of specific substrates. It could act to transduce energy from the cytoplasmic membrane to specific energy-requiring processes in the outer membrane, resulting in the release into the periplasm of ligands bound by these outer membrane proteins.</text>
</comment>
<proteinExistence type="inferred from homology"/>
<keyword evidence="7 10" id="KW-0653">Protein transport</keyword>
<evidence type="ECO:0000256" key="9">
    <source>
        <dbReference type="ARBA" id="ARBA00023136"/>
    </source>
</evidence>
<dbReference type="PROSITE" id="PS52015">
    <property type="entry name" value="TONB_CTD"/>
    <property type="match status" value="1"/>
</dbReference>
<sequence>MRFLIPCLCAPVITFGLLLFMASLINQSAEQHHEKQENPYFELFVNNTDESFESRKRTKPEPPKPEQPQEIQPTELVQTQISNPDMSVDLEVPSLDLSSNVSAMSISMPGIESMDIPVAGAPTNTTAMPLYRVQPRYPRKAARLGKEGYVVLSFDINEAGRVMNVNVLDANPRRLFEREAERALKQWKYKPMLVNGEAVSQLGQTIRLDFQMEK</sequence>
<evidence type="ECO:0000256" key="5">
    <source>
        <dbReference type="ARBA" id="ARBA00022519"/>
    </source>
</evidence>
<dbReference type="Pfam" id="PF03544">
    <property type="entry name" value="TonB_C"/>
    <property type="match status" value="1"/>
</dbReference>
<evidence type="ECO:0000256" key="8">
    <source>
        <dbReference type="ARBA" id="ARBA00022989"/>
    </source>
</evidence>
<accession>A0ABQ6E1C6</accession>
<dbReference type="Gene3D" id="3.30.1150.10">
    <property type="match status" value="1"/>
</dbReference>
<evidence type="ECO:0000256" key="1">
    <source>
        <dbReference type="ARBA" id="ARBA00004383"/>
    </source>
</evidence>
<evidence type="ECO:0000256" key="4">
    <source>
        <dbReference type="ARBA" id="ARBA00022475"/>
    </source>
</evidence>